<feature type="region of interest" description="Disordered" evidence="1">
    <location>
        <begin position="356"/>
        <end position="422"/>
    </location>
</feature>
<dbReference type="GO" id="GO:0003676">
    <property type="term" value="F:nucleic acid binding"/>
    <property type="evidence" value="ECO:0007669"/>
    <property type="project" value="InterPro"/>
</dbReference>
<feature type="compositionally biased region" description="Basic and acidic residues" evidence="1">
    <location>
        <begin position="357"/>
        <end position="367"/>
    </location>
</feature>
<dbReference type="KEGG" id="cpso:CPPEL_00560"/>
<name>A0A3G6IRU4_9CORY</name>
<dbReference type="OrthoDB" id="4412276at2"/>
<dbReference type="CDD" id="cd00085">
    <property type="entry name" value="HNHc"/>
    <property type="match status" value="1"/>
</dbReference>
<organism evidence="3 4">
    <name type="scientific">Corynebacterium pseudopelargi</name>
    <dbReference type="NCBI Taxonomy" id="2080757"/>
    <lineage>
        <taxon>Bacteria</taxon>
        <taxon>Bacillati</taxon>
        <taxon>Actinomycetota</taxon>
        <taxon>Actinomycetes</taxon>
        <taxon>Mycobacteriales</taxon>
        <taxon>Corynebacteriaceae</taxon>
        <taxon>Corynebacterium</taxon>
    </lineage>
</organism>
<dbReference type="AlphaFoldDB" id="A0A3G6IRU4"/>
<dbReference type="Pfam" id="PF01844">
    <property type="entry name" value="HNH"/>
    <property type="match status" value="1"/>
</dbReference>
<reference evidence="3 4" key="1">
    <citation type="submission" date="2018-11" db="EMBL/GenBank/DDBJ databases">
        <authorList>
            <person name="Kleinhagauer T."/>
            <person name="Glaeser S.P."/>
            <person name="Spergser J."/>
            <person name="Ruckert C."/>
            <person name="Kaempfer P."/>
            <person name="Busse H.-J."/>
        </authorList>
    </citation>
    <scope>NUCLEOTIDE SEQUENCE [LARGE SCALE GENOMIC DNA]</scope>
    <source>
        <strain evidence="3 4">812CH</strain>
    </source>
</reference>
<proteinExistence type="predicted"/>
<evidence type="ECO:0000259" key="2">
    <source>
        <dbReference type="SMART" id="SM00507"/>
    </source>
</evidence>
<dbReference type="Proteomes" id="UP000271426">
    <property type="component" value="Chromosome"/>
</dbReference>
<dbReference type="EMBL" id="CP033898">
    <property type="protein sequence ID" value="AZA08263.1"/>
    <property type="molecule type" value="Genomic_DNA"/>
</dbReference>
<keyword evidence="4" id="KW-1185">Reference proteome</keyword>
<dbReference type="InterPro" id="IPR003615">
    <property type="entry name" value="HNH_nuc"/>
</dbReference>
<dbReference type="RefSeq" id="WP_123959166.1">
    <property type="nucleotide sequence ID" value="NZ_CP033898.1"/>
</dbReference>
<dbReference type="SMART" id="SM00507">
    <property type="entry name" value="HNHc"/>
    <property type="match status" value="1"/>
</dbReference>
<dbReference type="GO" id="GO:0004519">
    <property type="term" value="F:endonuclease activity"/>
    <property type="evidence" value="ECO:0007669"/>
    <property type="project" value="InterPro"/>
</dbReference>
<dbReference type="GO" id="GO:0008270">
    <property type="term" value="F:zinc ion binding"/>
    <property type="evidence" value="ECO:0007669"/>
    <property type="project" value="InterPro"/>
</dbReference>
<gene>
    <name evidence="3" type="ORF">CPPEL_00560</name>
</gene>
<dbReference type="InterPro" id="IPR002711">
    <property type="entry name" value="HNH"/>
</dbReference>
<feature type="compositionally biased region" description="Polar residues" evidence="1">
    <location>
        <begin position="380"/>
        <end position="397"/>
    </location>
</feature>
<sequence>MDISQAFSVFGSQGVAVASWVYEQVEELVAQRGRRLAAEWLSEQLCVPMSRARALLALSFDLFGSRCEQPEVRRAAVDAAREAGLGLELLLAVNSAVRALRNRQACSVDKLRLEVYQLAAGLSVAEAKDAARARVRGLNAQLDQEPTQQALRVSATPDALGLRHLHAAYPDADAASIEHALRQAANKLFDDPACTLTHTQAMAEALKRAVLAPTGWNTNNNEHTPATTEHILRHPMVIIPAIGMRNLGDGMLATTDGATIHYTELCGGIAEEYGYLMIYAESAEGHPEPVGGALIKQNPRFASPAQRLMIATDQLLCADPTCHRRAANCHMHHIQAWANGGETTLNNLIACCATHNRQNDDNPEKPKNGRYIRHPHTGQAAHQTPNTPPQHATTNQRDLAKRSGRTIMNQHFTRATQTTPEH</sequence>
<feature type="compositionally biased region" description="Polar residues" evidence="1">
    <location>
        <begin position="406"/>
        <end position="422"/>
    </location>
</feature>
<evidence type="ECO:0000313" key="4">
    <source>
        <dbReference type="Proteomes" id="UP000271426"/>
    </source>
</evidence>
<feature type="domain" description="HNH nuclease" evidence="2">
    <location>
        <begin position="305"/>
        <end position="357"/>
    </location>
</feature>
<dbReference type="Gene3D" id="1.10.30.50">
    <property type="match status" value="1"/>
</dbReference>
<evidence type="ECO:0000256" key="1">
    <source>
        <dbReference type="SAM" id="MobiDB-lite"/>
    </source>
</evidence>
<protein>
    <recommendedName>
        <fullName evidence="2">HNH nuclease domain-containing protein</fullName>
    </recommendedName>
</protein>
<accession>A0A3G6IRU4</accession>
<evidence type="ECO:0000313" key="3">
    <source>
        <dbReference type="EMBL" id="AZA08263.1"/>
    </source>
</evidence>